<name>A0A5N5IQ59_9FLAO</name>
<evidence type="ECO:0000313" key="2">
    <source>
        <dbReference type="Proteomes" id="UP000319204"/>
    </source>
</evidence>
<gene>
    <name evidence="1" type="ORF">FOT42_013690</name>
</gene>
<dbReference type="EMBL" id="VNIK02000010">
    <property type="protein sequence ID" value="KAB5486047.1"/>
    <property type="molecule type" value="Genomic_DNA"/>
</dbReference>
<dbReference type="RefSeq" id="WP_151891102.1">
    <property type="nucleotide sequence ID" value="NZ_VNIK02000010.1"/>
</dbReference>
<dbReference type="AlphaFoldDB" id="A0A5N5IQ59"/>
<dbReference type="Proteomes" id="UP000319204">
    <property type="component" value="Unassembled WGS sequence"/>
</dbReference>
<protein>
    <submittedName>
        <fullName evidence="1">Uncharacterized protein</fullName>
    </submittedName>
</protein>
<keyword evidence="2" id="KW-1185">Reference proteome</keyword>
<sequence length="309" mass="32953">MKFYIIFMGLMGVGLHLGMAQVKIGDNLQTIDGASLLELESTSRTLVLTRVTQTQMNAISPLHGALVYNTDANCVFVFNGMAWVNLCNAGISVTTSVMAPAGNQIGDIWIDANSDMVSVWNGAAFVSMSSNPKSGNGSPMTVTNANPGDIYVDRTTGDLFTFNGSQWIIQGNGILATNGLTETSTNNIELGGTLTKPTLIETDNTHTLAITGLSVDVDPSDMLVTVDGSTGVLGSTLKSSLVQRQESITLASNGQNQFITPMVITDAEKIDVYRNGVKIGFTIVNGNTIELDPKVTCFQNDEIRIVQIF</sequence>
<evidence type="ECO:0000313" key="1">
    <source>
        <dbReference type="EMBL" id="KAB5486047.1"/>
    </source>
</evidence>
<proteinExistence type="predicted"/>
<reference evidence="1" key="1">
    <citation type="submission" date="2019-10" db="EMBL/GenBank/DDBJ databases">
        <title>Muricauda hadale sp. nov., a piezophilic bacterium isolated from hadopelagic water of the Mariana Trench.</title>
        <authorList>
            <person name="Wei Y."/>
        </authorList>
    </citation>
    <scope>NUCLEOTIDE SEQUENCE [LARGE SCALE GENOMIC DNA]</scope>
    <source>
        <strain evidence="1">MT-229</strain>
    </source>
</reference>
<accession>A0A5N5IQ59</accession>
<comment type="caution">
    <text evidence="1">The sequence shown here is derived from an EMBL/GenBank/DDBJ whole genome shotgun (WGS) entry which is preliminary data.</text>
</comment>
<dbReference type="OrthoDB" id="9808953at2"/>
<organism evidence="1 2">
    <name type="scientific">Flagellimonas hadalis</name>
    <dbReference type="NCBI Taxonomy" id="2597517"/>
    <lineage>
        <taxon>Bacteria</taxon>
        <taxon>Pseudomonadati</taxon>
        <taxon>Bacteroidota</taxon>
        <taxon>Flavobacteriia</taxon>
        <taxon>Flavobacteriales</taxon>
        <taxon>Flavobacteriaceae</taxon>
        <taxon>Flagellimonas</taxon>
    </lineage>
</organism>